<sequence>MAEILNIRRFSKQKMREKRAAEASENAAKHGRTKEEKSRDRAAAKALEKHLDSHKRSDP</sequence>
<dbReference type="EMBL" id="QFQS01000001">
    <property type="protein sequence ID" value="PZR00902.1"/>
    <property type="molecule type" value="Genomic_DNA"/>
</dbReference>
<protein>
    <submittedName>
        <fullName evidence="2">DUF4169 domain-containing protein</fullName>
    </submittedName>
</protein>
<dbReference type="InterPro" id="IPR025227">
    <property type="entry name" value="DUF4169"/>
</dbReference>
<dbReference type="Proteomes" id="UP000248975">
    <property type="component" value="Unassembled WGS sequence"/>
</dbReference>
<evidence type="ECO:0000256" key="1">
    <source>
        <dbReference type="SAM" id="MobiDB-lite"/>
    </source>
</evidence>
<evidence type="ECO:0000313" key="3">
    <source>
        <dbReference type="Proteomes" id="UP000248975"/>
    </source>
</evidence>
<feature type="region of interest" description="Disordered" evidence="1">
    <location>
        <begin position="1"/>
        <end position="59"/>
    </location>
</feature>
<dbReference type="Pfam" id="PF13770">
    <property type="entry name" value="DUF4169"/>
    <property type="match status" value="1"/>
</dbReference>
<organism evidence="2 3">
    <name type="scientific">Cereibacter sphaeroides</name>
    <name type="common">Rhodobacter sphaeroides</name>
    <dbReference type="NCBI Taxonomy" id="1063"/>
    <lineage>
        <taxon>Bacteria</taxon>
        <taxon>Pseudomonadati</taxon>
        <taxon>Pseudomonadota</taxon>
        <taxon>Alphaproteobacteria</taxon>
        <taxon>Rhodobacterales</taxon>
        <taxon>Paracoccaceae</taxon>
        <taxon>Cereibacter</taxon>
    </lineage>
</organism>
<accession>A0A2W5SDB4</accession>
<dbReference type="AlphaFoldDB" id="A0A2W5SDB4"/>
<evidence type="ECO:0000313" key="2">
    <source>
        <dbReference type="EMBL" id="PZR00902.1"/>
    </source>
</evidence>
<feature type="compositionally biased region" description="Basic and acidic residues" evidence="1">
    <location>
        <begin position="33"/>
        <end position="59"/>
    </location>
</feature>
<name>A0A2W5SDB4_CERSP</name>
<proteinExistence type="predicted"/>
<gene>
    <name evidence="2" type="ORF">DI533_01030</name>
</gene>
<reference evidence="2 3" key="1">
    <citation type="submission" date="2017-08" db="EMBL/GenBank/DDBJ databases">
        <title>Infants hospitalized years apart are colonized by the same room-sourced microbial strains.</title>
        <authorList>
            <person name="Brooks B."/>
            <person name="Olm M.R."/>
            <person name="Firek B.A."/>
            <person name="Baker R."/>
            <person name="Thomas B.C."/>
            <person name="Morowitz M.J."/>
            <person name="Banfield J.F."/>
        </authorList>
    </citation>
    <scope>NUCLEOTIDE SEQUENCE [LARGE SCALE GENOMIC DNA]</scope>
    <source>
        <strain evidence="2">S2_003_000_R2_11</strain>
    </source>
</reference>
<comment type="caution">
    <text evidence="2">The sequence shown here is derived from an EMBL/GenBank/DDBJ whole genome shotgun (WGS) entry which is preliminary data.</text>
</comment>